<dbReference type="InterPro" id="IPR029787">
    <property type="entry name" value="Nucleotide_cyclase"/>
</dbReference>
<dbReference type="Proteomes" id="UP000032749">
    <property type="component" value="Chromosome"/>
</dbReference>
<dbReference type="InterPro" id="IPR003660">
    <property type="entry name" value="HAMP_dom"/>
</dbReference>
<dbReference type="CDD" id="cd01949">
    <property type="entry name" value="GGDEF"/>
    <property type="match status" value="1"/>
</dbReference>
<dbReference type="InterPro" id="IPR000700">
    <property type="entry name" value="PAS-assoc_C"/>
</dbReference>
<evidence type="ECO:0000259" key="6">
    <source>
        <dbReference type="PROSITE" id="PS50887"/>
    </source>
</evidence>
<dbReference type="InterPro" id="IPR052163">
    <property type="entry name" value="DGC-Regulatory_Protein"/>
</dbReference>
<dbReference type="GO" id="GO:0007165">
    <property type="term" value="P:signal transduction"/>
    <property type="evidence" value="ECO:0007669"/>
    <property type="project" value="InterPro"/>
</dbReference>
<dbReference type="SUPFAM" id="SSF55785">
    <property type="entry name" value="PYP-like sensor domain (PAS domain)"/>
    <property type="match status" value="1"/>
</dbReference>
<dbReference type="PANTHER" id="PTHR46663">
    <property type="entry name" value="DIGUANYLATE CYCLASE DGCT-RELATED"/>
    <property type="match status" value="1"/>
</dbReference>
<sequence>MTEAIDKESLQYMNIELSKFQSLYEPLLAKKDMRAIKSLQSSKAYELDNKAMIVVAENGIVAASNNQQDLLNHWQASKTDIQADLVEKTIKSNRIHTQFSPDRNLLNGYINLCVRDLSKGLRNFSCGFLYYQLDVDLRQKQARTWLIKQSVYIAIGSALVGLLLMLILHFWVTGRVLKIQATLDLWSKGDRDVQIKFNGNDELNHIGNVINDLVKQFASDEQSLIFNQQVNDAIIQSANYTIITTDTQGIITSFNSCAERLLGYKRSELINKKSPAIIHDVEEIVSHNKKLSIELGVSIDIGFETFVIKARNGQTDENNWTYIHKNGDRIPVRLSITALYDAHGNINGFLGIAYNITEQLKAEEQLEQLAYFDPLTKLPNRMLYSDRLNQAIAFAKRNESQFSIFFLDLDKFKFVNDNYGHEVGDKLLVKVAEILTHCVRKSDTVARLGGDEFTVILPNMNNHYDPIAIGLIAEKIIHQISQDIIIDGHLIQIGASIGIAIYPTHGTDVSRLNKRADIAMYQAKDHGRGRYVFYDPDADITLSSSD</sequence>
<feature type="transmembrane region" description="Helical" evidence="2">
    <location>
        <begin position="150"/>
        <end position="172"/>
    </location>
</feature>
<dbReference type="AlphaFoldDB" id="R4YUR3"/>
<dbReference type="InterPro" id="IPR035965">
    <property type="entry name" value="PAS-like_dom_sf"/>
</dbReference>
<evidence type="ECO:0000259" key="5">
    <source>
        <dbReference type="PROSITE" id="PS50885"/>
    </source>
</evidence>
<dbReference type="GO" id="GO:0003824">
    <property type="term" value="F:catalytic activity"/>
    <property type="evidence" value="ECO:0007669"/>
    <property type="project" value="UniProtKB-ARBA"/>
</dbReference>
<dbReference type="EMBL" id="FO203512">
    <property type="protein sequence ID" value="CCK76904.1"/>
    <property type="molecule type" value="Genomic_DNA"/>
</dbReference>
<dbReference type="InterPro" id="IPR000014">
    <property type="entry name" value="PAS"/>
</dbReference>
<dbReference type="NCBIfam" id="TIGR00229">
    <property type="entry name" value="sensory_box"/>
    <property type="match status" value="1"/>
</dbReference>
<dbReference type="PROSITE" id="PS50885">
    <property type="entry name" value="HAMP"/>
    <property type="match status" value="1"/>
</dbReference>
<evidence type="ECO:0000259" key="3">
    <source>
        <dbReference type="PROSITE" id="PS50112"/>
    </source>
</evidence>
<organism evidence="7 8">
    <name type="scientific">Oleispira antarctica RB-8</name>
    <dbReference type="NCBI Taxonomy" id="698738"/>
    <lineage>
        <taxon>Bacteria</taxon>
        <taxon>Pseudomonadati</taxon>
        <taxon>Pseudomonadota</taxon>
        <taxon>Gammaproteobacteria</taxon>
        <taxon>Oceanospirillales</taxon>
        <taxon>Oceanospirillaceae</taxon>
        <taxon>Oleispira</taxon>
    </lineage>
</organism>
<dbReference type="PROSITE" id="PS50112">
    <property type="entry name" value="PAS"/>
    <property type="match status" value="1"/>
</dbReference>
<dbReference type="GO" id="GO:0016020">
    <property type="term" value="C:membrane"/>
    <property type="evidence" value="ECO:0007669"/>
    <property type="project" value="InterPro"/>
</dbReference>
<keyword evidence="2" id="KW-1133">Transmembrane helix</keyword>
<evidence type="ECO:0000259" key="4">
    <source>
        <dbReference type="PROSITE" id="PS50113"/>
    </source>
</evidence>
<keyword evidence="2" id="KW-0812">Transmembrane</keyword>
<dbReference type="PANTHER" id="PTHR46663:SF3">
    <property type="entry name" value="SLL0267 PROTEIN"/>
    <property type="match status" value="1"/>
</dbReference>
<evidence type="ECO:0000256" key="2">
    <source>
        <dbReference type="SAM" id="Phobius"/>
    </source>
</evidence>
<dbReference type="PROSITE" id="PS50887">
    <property type="entry name" value="GGDEF"/>
    <property type="match status" value="1"/>
</dbReference>
<dbReference type="SMART" id="SM00086">
    <property type="entry name" value="PAC"/>
    <property type="match status" value="1"/>
</dbReference>
<reference evidence="7 8" key="1">
    <citation type="journal article" date="2013" name="Nat. Commun.">
        <title>Genome sequence and functional genomic analysis of the oil-degrading bacterium Oleispira antarctica.</title>
        <authorList>
            <person name="Kube M."/>
            <person name="Chernikova T.N."/>
            <person name="Al-Ramahi Y."/>
            <person name="Beloqui A."/>
            <person name="Lopez-Cortez N."/>
            <person name="Guazzaroni M.E."/>
            <person name="Heipieper H.J."/>
            <person name="Klages S."/>
            <person name="Kotsyurbenko O.R."/>
            <person name="Langer I."/>
            <person name="Nechitaylo T.Y."/>
            <person name="Lunsdorf H."/>
            <person name="Fernandez M."/>
            <person name="Juarez S."/>
            <person name="Ciordia S."/>
            <person name="Singer A."/>
            <person name="Kagan O."/>
            <person name="Egorova O."/>
            <person name="Petit P.A."/>
            <person name="Stogios P."/>
            <person name="Kim Y."/>
            <person name="Tchigvintsev A."/>
            <person name="Flick R."/>
            <person name="Denaro R."/>
            <person name="Genovese M."/>
            <person name="Albar J.P."/>
            <person name="Reva O.N."/>
            <person name="Martinez-Gomariz M."/>
            <person name="Tran H."/>
            <person name="Ferrer M."/>
            <person name="Savchenko A."/>
            <person name="Yakunin A.F."/>
            <person name="Yakimov M.M."/>
            <person name="Golyshina O.V."/>
            <person name="Reinhardt R."/>
            <person name="Golyshin P.N."/>
        </authorList>
    </citation>
    <scope>NUCLEOTIDE SEQUENCE [LARGE SCALE GENOMIC DNA]</scope>
</reference>
<dbReference type="CDD" id="cd00130">
    <property type="entry name" value="PAS"/>
    <property type="match status" value="1"/>
</dbReference>
<dbReference type="NCBIfam" id="TIGR00254">
    <property type="entry name" value="GGDEF"/>
    <property type="match status" value="1"/>
</dbReference>
<evidence type="ECO:0000313" key="7">
    <source>
        <dbReference type="EMBL" id="CCK76904.1"/>
    </source>
</evidence>
<feature type="domain" description="PAC" evidence="4">
    <location>
        <begin position="316"/>
        <end position="368"/>
    </location>
</feature>
<name>R4YUR3_OLEAN</name>
<comment type="cofactor">
    <cofactor evidence="1">
        <name>Mg(2+)</name>
        <dbReference type="ChEBI" id="CHEBI:18420"/>
    </cofactor>
</comment>
<dbReference type="SMART" id="SM00091">
    <property type="entry name" value="PAS"/>
    <property type="match status" value="1"/>
</dbReference>
<dbReference type="FunFam" id="3.30.70.270:FF:000001">
    <property type="entry name" value="Diguanylate cyclase domain protein"/>
    <property type="match status" value="1"/>
</dbReference>
<dbReference type="InterPro" id="IPR043128">
    <property type="entry name" value="Rev_trsase/Diguanyl_cyclase"/>
</dbReference>
<dbReference type="InterPro" id="IPR001610">
    <property type="entry name" value="PAC"/>
</dbReference>
<keyword evidence="8" id="KW-1185">Reference proteome</keyword>
<dbReference type="PROSITE" id="PS50113">
    <property type="entry name" value="PAC"/>
    <property type="match status" value="1"/>
</dbReference>
<evidence type="ECO:0000256" key="1">
    <source>
        <dbReference type="ARBA" id="ARBA00001946"/>
    </source>
</evidence>
<dbReference type="KEGG" id="oai:OLEAN_C27280"/>
<accession>R4YUR3</accession>
<protein>
    <submittedName>
        <fullName evidence="7">PAS domain protein, probably</fullName>
    </submittedName>
</protein>
<dbReference type="SUPFAM" id="SSF55073">
    <property type="entry name" value="Nucleotide cyclase"/>
    <property type="match status" value="1"/>
</dbReference>
<dbReference type="STRING" id="698738.OLEAN_C27280"/>
<dbReference type="Pfam" id="PF00990">
    <property type="entry name" value="GGDEF"/>
    <property type="match status" value="1"/>
</dbReference>
<dbReference type="InterPro" id="IPR000160">
    <property type="entry name" value="GGDEF_dom"/>
</dbReference>
<proteinExistence type="predicted"/>
<feature type="domain" description="PAS" evidence="3">
    <location>
        <begin position="227"/>
        <end position="272"/>
    </location>
</feature>
<feature type="domain" description="HAMP" evidence="5">
    <location>
        <begin position="170"/>
        <end position="222"/>
    </location>
</feature>
<keyword evidence="2" id="KW-0472">Membrane</keyword>
<evidence type="ECO:0000313" key="8">
    <source>
        <dbReference type="Proteomes" id="UP000032749"/>
    </source>
</evidence>
<dbReference type="HOGENOM" id="CLU_498591_0_0_6"/>
<dbReference type="Pfam" id="PF13426">
    <property type="entry name" value="PAS_9"/>
    <property type="match status" value="1"/>
</dbReference>
<feature type="domain" description="GGDEF" evidence="6">
    <location>
        <begin position="400"/>
        <end position="536"/>
    </location>
</feature>
<dbReference type="SMART" id="SM00267">
    <property type="entry name" value="GGDEF"/>
    <property type="match status" value="1"/>
</dbReference>
<dbReference type="Gene3D" id="3.30.450.20">
    <property type="entry name" value="PAS domain"/>
    <property type="match status" value="1"/>
</dbReference>
<gene>
    <name evidence="7" type="ORF">OLEAN_C27280</name>
</gene>
<dbReference type="Gene3D" id="6.10.340.10">
    <property type="match status" value="1"/>
</dbReference>
<dbReference type="Gene3D" id="3.30.70.270">
    <property type="match status" value="1"/>
</dbReference>